<feature type="domain" description="Bacterial bifunctional deaminase-reductase C-terminal" evidence="4">
    <location>
        <begin position="3"/>
        <end position="228"/>
    </location>
</feature>
<dbReference type="InterPro" id="IPR002734">
    <property type="entry name" value="RibDG_C"/>
</dbReference>
<reference evidence="6" key="2">
    <citation type="submission" date="2016-10" db="EMBL/GenBank/DDBJ databases">
        <authorList>
            <person name="de Groot N.N."/>
        </authorList>
    </citation>
    <scope>NUCLEOTIDE SEQUENCE [LARGE SCALE GENOMIC DNA]</scope>
    <source>
        <strain evidence="6">BS3782</strain>
    </source>
</reference>
<dbReference type="SUPFAM" id="SSF53597">
    <property type="entry name" value="Dihydrofolate reductase-like"/>
    <property type="match status" value="1"/>
</dbReference>
<sequence>MPPRIICHMISSVDGRLVSSRWTSLPNGDSEQTISNHYERIAARLGGDGFIIGRKTMEAFDGISSRPPFVGKHSGGLRDHNIAHEPGDPVAIVIDPSGKLHYQTNTIDGGHRIISILGDSVSDAYLQALRNQGISYLFAGPHCENLKQALAMLGAQFGLKTLLLEGGGVINGTFLKAGLIDEISLLIYPGIDGLSGVPSIFEYHGQSDERPASGQSLRHISTQTIEDGFIWARYLVAKMSPHT</sequence>
<evidence type="ECO:0000313" key="8">
    <source>
        <dbReference type="Proteomes" id="UP000434925"/>
    </source>
</evidence>
<dbReference type="GO" id="GO:0009231">
    <property type="term" value="P:riboflavin biosynthetic process"/>
    <property type="evidence" value="ECO:0007669"/>
    <property type="project" value="InterPro"/>
</dbReference>
<reference evidence="7" key="1">
    <citation type="submission" date="2016-10" db="EMBL/GenBank/DDBJ databases">
        <authorList>
            <person name="Varghese N."/>
            <person name="Submissions S."/>
        </authorList>
    </citation>
    <scope>NUCLEOTIDE SEQUENCE [LARGE SCALE GENOMIC DNA]</scope>
    <source>
        <strain evidence="7">BS3782</strain>
    </source>
</reference>
<evidence type="ECO:0000313" key="6">
    <source>
        <dbReference type="EMBL" id="SDT27094.1"/>
    </source>
</evidence>
<dbReference type="RefSeq" id="WP_053078262.1">
    <property type="nucleotide sequence ID" value="NZ_JYLB01000001.1"/>
</dbReference>
<evidence type="ECO:0000259" key="4">
    <source>
        <dbReference type="Pfam" id="PF01872"/>
    </source>
</evidence>
<dbReference type="PANTHER" id="PTHR38011">
    <property type="entry name" value="DIHYDROFOLATE REDUCTASE FAMILY PROTEIN (AFU_ORTHOLOGUE AFUA_8G06820)"/>
    <property type="match status" value="1"/>
</dbReference>
<dbReference type="Pfam" id="PF01872">
    <property type="entry name" value="RibD_C"/>
    <property type="match status" value="1"/>
</dbReference>
<dbReference type="EMBL" id="LT629746">
    <property type="protein sequence ID" value="SDT27094.1"/>
    <property type="molecule type" value="Genomic_DNA"/>
</dbReference>
<dbReference type="PANTHER" id="PTHR38011:SF7">
    <property type="entry name" value="2,5-DIAMINO-6-RIBOSYLAMINO-4(3H)-PYRIMIDINONE 5'-PHOSPHATE REDUCTASE"/>
    <property type="match status" value="1"/>
</dbReference>
<keyword evidence="3" id="KW-0560">Oxidoreductase</keyword>
<name>A0A1H1Z034_9PSED</name>
<evidence type="ECO:0000256" key="1">
    <source>
        <dbReference type="ARBA" id="ARBA00005104"/>
    </source>
</evidence>
<evidence type="ECO:0000256" key="3">
    <source>
        <dbReference type="ARBA" id="ARBA00023002"/>
    </source>
</evidence>
<gene>
    <name evidence="5" type="ORF">F7R14_18400</name>
    <name evidence="6" type="ORF">SAMN04490191_3723</name>
</gene>
<evidence type="ECO:0000313" key="5">
    <source>
        <dbReference type="EMBL" id="KAB0502616.1"/>
    </source>
</evidence>
<comment type="pathway">
    <text evidence="1">Cofactor biosynthesis; riboflavin biosynthesis.</text>
</comment>
<organism evidence="6 7">
    <name type="scientific">Pseudomonas lini</name>
    <dbReference type="NCBI Taxonomy" id="163011"/>
    <lineage>
        <taxon>Bacteria</taxon>
        <taxon>Pseudomonadati</taxon>
        <taxon>Pseudomonadota</taxon>
        <taxon>Gammaproteobacteria</taxon>
        <taxon>Pseudomonadales</taxon>
        <taxon>Pseudomonadaceae</taxon>
        <taxon>Pseudomonas</taxon>
    </lineage>
</organism>
<dbReference type="Gene3D" id="3.40.430.10">
    <property type="entry name" value="Dihydrofolate Reductase, subunit A"/>
    <property type="match status" value="1"/>
</dbReference>
<dbReference type="AlphaFoldDB" id="A0A1H1Z034"/>
<dbReference type="Proteomes" id="UP000182814">
    <property type="component" value="Chromosome I"/>
</dbReference>
<evidence type="ECO:0000313" key="7">
    <source>
        <dbReference type="Proteomes" id="UP000182814"/>
    </source>
</evidence>
<reference evidence="5 8" key="3">
    <citation type="submission" date="2019-09" db="EMBL/GenBank/DDBJ databases">
        <title>Draft genome sequences of 48 bacterial type strains from the CCUG.</title>
        <authorList>
            <person name="Tunovic T."/>
            <person name="Pineiro-Iglesias B."/>
            <person name="Unosson C."/>
            <person name="Inganas E."/>
            <person name="Ohlen M."/>
            <person name="Cardew S."/>
            <person name="Jensie-Markopoulos S."/>
            <person name="Salva-Serra F."/>
            <person name="Jaen-Luchoro D."/>
            <person name="Karlsson R."/>
            <person name="Svensson-Stadler L."/>
            <person name="Chun J."/>
            <person name="Moore E."/>
        </authorList>
    </citation>
    <scope>NUCLEOTIDE SEQUENCE [LARGE SCALE GENOMIC DNA]</scope>
    <source>
        <strain evidence="5 8">CCUG 51522</strain>
    </source>
</reference>
<dbReference type="Proteomes" id="UP000434925">
    <property type="component" value="Unassembled WGS sequence"/>
</dbReference>
<dbReference type="InterPro" id="IPR024072">
    <property type="entry name" value="DHFR-like_dom_sf"/>
</dbReference>
<protein>
    <submittedName>
        <fullName evidence="6">5-amino-6-(5-phosphoribosylamino)uracil reductase</fullName>
    </submittedName>
    <submittedName>
        <fullName evidence="5">RibD family protein</fullName>
    </submittedName>
</protein>
<accession>A0A1H1Z034</accession>
<evidence type="ECO:0000256" key="2">
    <source>
        <dbReference type="ARBA" id="ARBA00022857"/>
    </source>
</evidence>
<proteinExistence type="predicted"/>
<keyword evidence="7" id="KW-1185">Reference proteome</keyword>
<dbReference type="GO" id="GO:0008703">
    <property type="term" value="F:5-amino-6-(5-phosphoribosylamino)uracil reductase activity"/>
    <property type="evidence" value="ECO:0007669"/>
    <property type="project" value="InterPro"/>
</dbReference>
<dbReference type="EMBL" id="VZPO01000007">
    <property type="protein sequence ID" value="KAB0502616.1"/>
    <property type="molecule type" value="Genomic_DNA"/>
</dbReference>
<keyword evidence="2" id="KW-0521">NADP</keyword>
<dbReference type="InterPro" id="IPR050765">
    <property type="entry name" value="Riboflavin_Biosynth_HTPR"/>
</dbReference>